<evidence type="ECO:0000256" key="6">
    <source>
        <dbReference type="ARBA" id="ARBA00022679"/>
    </source>
</evidence>
<gene>
    <name evidence="11" type="primary">malQ</name>
    <name evidence="11" type="ORF">JCR33_04695</name>
</gene>
<evidence type="ECO:0000313" key="12">
    <source>
        <dbReference type="Proteomes" id="UP000609531"/>
    </source>
</evidence>
<dbReference type="EMBL" id="JAEKJA010000003">
    <property type="protein sequence ID" value="MBJ3774973.1"/>
    <property type="molecule type" value="Genomic_DNA"/>
</dbReference>
<dbReference type="PANTHER" id="PTHR32438:SF5">
    <property type="entry name" value="4-ALPHA-GLUCANOTRANSFERASE DPE1, CHLOROPLASTIC_AMYLOPLASTIC"/>
    <property type="match status" value="1"/>
</dbReference>
<keyword evidence="7 10" id="KW-0119">Carbohydrate metabolism</keyword>
<reference evidence="11" key="1">
    <citation type="submission" date="2020-12" db="EMBL/GenBank/DDBJ databases">
        <title>Bacterial taxonomy.</title>
        <authorList>
            <person name="Pan X."/>
        </authorList>
    </citation>
    <scope>NUCLEOTIDE SEQUENCE</scope>
    <source>
        <strain evidence="11">B2012</strain>
    </source>
</reference>
<evidence type="ECO:0000256" key="5">
    <source>
        <dbReference type="ARBA" id="ARBA00022676"/>
    </source>
</evidence>
<keyword evidence="5 10" id="KW-0328">Glycosyltransferase</keyword>
<dbReference type="InterPro" id="IPR003385">
    <property type="entry name" value="Glyco_hydro_77"/>
</dbReference>
<evidence type="ECO:0000256" key="3">
    <source>
        <dbReference type="ARBA" id="ARBA00012560"/>
    </source>
</evidence>
<dbReference type="EC" id="2.4.1.25" evidence="3 10"/>
<dbReference type="RefSeq" id="WP_198880873.1">
    <property type="nucleotide sequence ID" value="NZ_JAEKJA010000003.1"/>
</dbReference>
<evidence type="ECO:0000256" key="4">
    <source>
        <dbReference type="ARBA" id="ARBA00020295"/>
    </source>
</evidence>
<name>A0A934MF13_9HYPH</name>
<accession>A0A934MF13</accession>
<comment type="caution">
    <text evidence="11">The sequence shown here is derived from an EMBL/GenBank/DDBJ whole genome shotgun (WGS) entry which is preliminary data.</text>
</comment>
<dbReference type="NCBIfam" id="TIGR00217">
    <property type="entry name" value="malQ"/>
    <property type="match status" value="1"/>
</dbReference>
<dbReference type="GO" id="GO:0004134">
    <property type="term" value="F:4-alpha-glucanotransferase activity"/>
    <property type="evidence" value="ECO:0007669"/>
    <property type="project" value="UniProtKB-EC"/>
</dbReference>
<dbReference type="PANTHER" id="PTHR32438">
    <property type="entry name" value="4-ALPHA-GLUCANOTRANSFERASE DPE1, CHLOROPLASTIC/AMYLOPLASTIC"/>
    <property type="match status" value="1"/>
</dbReference>
<evidence type="ECO:0000256" key="7">
    <source>
        <dbReference type="ARBA" id="ARBA00023277"/>
    </source>
</evidence>
<dbReference type="GO" id="GO:0005975">
    <property type="term" value="P:carbohydrate metabolic process"/>
    <property type="evidence" value="ECO:0007669"/>
    <property type="project" value="InterPro"/>
</dbReference>
<evidence type="ECO:0000256" key="1">
    <source>
        <dbReference type="ARBA" id="ARBA00000439"/>
    </source>
</evidence>
<comment type="similarity">
    <text evidence="2 10">Belongs to the disproportionating enzyme family.</text>
</comment>
<keyword evidence="6 10" id="KW-0808">Transferase</keyword>
<dbReference type="Pfam" id="PF02446">
    <property type="entry name" value="Glyco_hydro_77"/>
    <property type="match status" value="1"/>
</dbReference>
<dbReference type="Proteomes" id="UP000609531">
    <property type="component" value="Unassembled WGS sequence"/>
</dbReference>
<proteinExistence type="inferred from homology"/>
<evidence type="ECO:0000256" key="2">
    <source>
        <dbReference type="ARBA" id="ARBA00005684"/>
    </source>
</evidence>
<dbReference type="AlphaFoldDB" id="A0A934MF13"/>
<evidence type="ECO:0000256" key="10">
    <source>
        <dbReference type="RuleBase" id="RU361207"/>
    </source>
</evidence>
<dbReference type="Gene3D" id="3.20.20.80">
    <property type="entry name" value="Glycosidases"/>
    <property type="match status" value="1"/>
</dbReference>
<evidence type="ECO:0000256" key="9">
    <source>
        <dbReference type="ARBA" id="ARBA00031501"/>
    </source>
</evidence>
<sequence length="594" mass="64606">MSARALEERARAAGVILDRPGENAAPVPEATMRALADMLGEAPDPPPSAHRAAFVPEWLDHTRTFGVALQLYQLRSARNLGIGDLGDLKALIDAFAEEGADFVGLNPLHALFTADPERASPFSPSDRRFLNPMIIAVDEVPGYSADLLGDVLAGRGVPPSDERVDYAAVVPLKLAVLRAIHRRWRAGDRRVPDAARRAAVRFADRGGGALMNFAVFEALSHHMVAAGHPAGWWDWPAAYHDPTGEAVRAFAATEDETVDFHVWLQFIADDQLAATQAAARAAGMRIGLYLDLAVGSAPDGAATWSDPGLTLRGLRIGAPPDLFSLDGQDWGLAPMSPTALVTRDFEPYLAILAAVMGNAGAVRIDHAMGLERLFLIPDDMPAVEGAYVRQPGLVEEVVAATHAHRAIAIGEDLGVVPVGFRERMVARRIFSTRILSFERDGMRMIPPARYPGDALACLSTHDMAPLAAWWLGDEIELRLDLGRIDERVARHERSARLVEKQLLLALSGLPATRAEGRLDDAIVVAFHRTLARTRSRLMAVRLEDVVGGRRLVNLPGTDHEHPNWRHTLPLDVEAVKGSELLRRVLRTVREARGG</sequence>
<dbReference type="InterPro" id="IPR017853">
    <property type="entry name" value="GH"/>
</dbReference>
<evidence type="ECO:0000313" key="11">
    <source>
        <dbReference type="EMBL" id="MBJ3774973.1"/>
    </source>
</evidence>
<evidence type="ECO:0000256" key="8">
    <source>
        <dbReference type="ARBA" id="ARBA00031423"/>
    </source>
</evidence>
<dbReference type="SUPFAM" id="SSF51445">
    <property type="entry name" value="(Trans)glycosidases"/>
    <property type="match status" value="1"/>
</dbReference>
<keyword evidence="12" id="KW-1185">Reference proteome</keyword>
<organism evidence="11 12">
    <name type="scientific">Acuticoccus mangrovi</name>
    <dbReference type="NCBI Taxonomy" id="2796142"/>
    <lineage>
        <taxon>Bacteria</taxon>
        <taxon>Pseudomonadati</taxon>
        <taxon>Pseudomonadota</taxon>
        <taxon>Alphaproteobacteria</taxon>
        <taxon>Hyphomicrobiales</taxon>
        <taxon>Amorphaceae</taxon>
        <taxon>Acuticoccus</taxon>
    </lineage>
</organism>
<protein>
    <recommendedName>
        <fullName evidence="4 10">4-alpha-glucanotransferase</fullName>
        <ecNumber evidence="3 10">2.4.1.25</ecNumber>
    </recommendedName>
    <alternativeName>
        <fullName evidence="8 10">Amylomaltase</fullName>
    </alternativeName>
    <alternativeName>
        <fullName evidence="9 10">Disproportionating enzyme</fullName>
    </alternativeName>
</protein>
<comment type="catalytic activity">
    <reaction evidence="1 10">
        <text>Transfers a segment of a (1-&gt;4)-alpha-D-glucan to a new position in an acceptor, which may be glucose or a (1-&gt;4)-alpha-D-glucan.</text>
        <dbReference type="EC" id="2.4.1.25"/>
    </reaction>
</comment>